<dbReference type="EMBL" id="BMAU01021412">
    <property type="protein sequence ID" value="GFY33537.1"/>
    <property type="molecule type" value="Genomic_DNA"/>
</dbReference>
<dbReference type="Proteomes" id="UP000887159">
    <property type="component" value="Unassembled WGS sequence"/>
</dbReference>
<name>A0A8X6WFC8_TRICX</name>
<accession>A0A8X6WFC8</accession>
<organism evidence="1 2">
    <name type="scientific">Trichonephila clavipes</name>
    <name type="common">Golden silk orbweaver</name>
    <name type="synonym">Nephila clavipes</name>
    <dbReference type="NCBI Taxonomy" id="2585209"/>
    <lineage>
        <taxon>Eukaryota</taxon>
        <taxon>Metazoa</taxon>
        <taxon>Ecdysozoa</taxon>
        <taxon>Arthropoda</taxon>
        <taxon>Chelicerata</taxon>
        <taxon>Arachnida</taxon>
        <taxon>Araneae</taxon>
        <taxon>Araneomorphae</taxon>
        <taxon>Entelegynae</taxon>
        <taxon>Araneoidea</taxon>
        <taxon>Nephilidae</taxon>
        <taxon>Trichonephila</taxon>
    </lineage>
</organism>
<protein>
    <submittedName>
        <fullName evidence="1">Uncharacterized protein</fullName>
    </submittedName>
</protein>
<dbReference type="AlphaFoldDB" id="A0A8X6WFC8"/>
<comment type="caution">
    <text evidence="1">The sequence shown here is derived from an EMBL/GenBank/DDBJ whole genome shotgun (WGS) entry which is preliminary data.</text>
</comment>
<gene>
    <name evidence="1" type="ORF">TNCV_4538711</name>
</gene>
<evidence type="ECO:0000313" key="1">
    <source>
        <dbReference type="EMBL" id="GFY33537.1"/>
    </source>
</evidence>
<proteinExistence type="predicted"/>
<keyword evidence="2" id="KW-1185">Reference proteome</keyword>
<sequence>MTPELSPPSPNYRSKERTFELSTDLTYIAPLHALKSFLLGYVLCFLSSHNYSPNLELVTKSGISHQLWKLGSGIRRQIWKWETVNPDDHDQDNGKNY</sequence>
<reference evidence="1" key="1">
    <citation type="submission" date="2020-08" db="EMBL/GenBank/DDBJ databases">
        <title>Multicomponent nature underlies the extraordinary mechanical properties of spider dragline silk.</title>
        <authorList>
            <person name="Kono N."/>
            <person name="Nakamura H."/>
            <person name="Mori M."/>
            <person name="Yoshida Y."/>
            <person name="Ohtoshi R."/>
            <person name="Malay A.D."/>
            <person name="Moran D.A.P."/>
            <person name="Tomita M."/>
            <person name="Numata K."/>
            <person name="Arakawa K."/>
        </authorList>
    </citation>
    <scope>NUCLEOTIDE SEQUENCE</scope>
</reference>
<evidence type="ECO:0000313" key="2">
    <source>
        <dbReference type="Proteomes" id="UP000887159"/>
    </source>
</evidence>